<accession>A0A1U5ENM4</accession>
<evidence type="ECO:0000313" key="2">
    <source>
        <dbReference type="Proteomes" id="UP000190074"/>
    </source>
</evidence>
<organism evidence="1 2">
    <name type="scientific">Mycobacteroides abscessus subsp. massiliense</name>
    <dbReference type="NCBI Taxonomy" id="1962118"/>
    <lineage>
        <taxon>Bacteria</taxon>
        <taxon>Bacillati</taxon>
        <taxon>Actinomycetota</taxon>
        <taxon>Actinomycetes</taxon>
        <taxon>Mycobacteriales</taxon>
        <taxon>Mycobacteriaceae</taxon>
        <taxon>Mycobacteroides</taxon>
        <taxon>Mycobacteroides abscessus</taxon>
    </lineage>
</organism>
<dbReference type="EMBL" id="FVGW01000022">
    <property type="protein sequence ID" value="SKN00195.1"/>
    <property type="molecule type" value="Genomic_DNA"/>
</dbReference>
<dbReference type="AlphaFoldDB" id="A0A1U5ENM4"/>
<evidence type="ECO:0008006" key="3">
    <source>
        <dbReference type="Google" id="ProtNLM"/>
    </source>
</evidence>
<protein>
    <recommendedName>
        <fullName evidence="3">Head-to-tail adaptor</fullName>
    </recommendedName>
</protein>
<dbReference type="RefSeq" id="WP_074292171.1">
    <property type="nucleotide sequence ID" value="NZ_FVGW01000022.1"/>
</dbReference>
<dbReference type="Proteomes" id="UP000190074">
    <property type="component" value="Unassembled WGS sequence"/>
</dbReference>
<evidence type="ECO:0000313" key="1">
    <source>
        <dbReference type="EMBL" id="SKN00195.1"/>
    </source>
</evidence>
<name>A0A1U5ENM4_9MYCO</name>
<gene>
    <name evidence="1" type="ORF">SAMEA2259716_05722</name>
</gene>
<sequence length="180" mass="19613">MPELTPADVEQYTRKRLDKTDAETERLLAAGLATVRQFCGWHVTPVKTGHEVELDGPGGRLLALPTLRLVTLTEVTEDGKTLDVSGLYVSKRGLVRKKSGGFWSPHYGAITVTMDHGIEDADAFNAAVLSFIDRMSKAPTGGDPIAVGPFRWAEQKTVSRSAFSATELAILEQYRLESPA</sequence>
<reference evidence="1 2" key="1">
    <citation type="submission" date="2016-11" db="EMBL/GenBank/DDBJ databases">
        <authorList>
            <consortium name="Pathogen Informatics"/>
        </authorList>
    </citation>
    <scope>NUCLEOTIDE SEQUENCE [LARGE SCALE GENOMIC DNA]</scope>
    <source>
        <strain evidence="1 2">911</strain>
    </source>
</reference>
<proteinExistence type="predicted"/>